<feature type="region of interest" description="Disordered" evidence="9">
    <location>
        <begin position="14"/>
        <end position="98"/>
    </location>
</feature>
<keyword evidence="3" id="KW-0677">Repeat</keyword>
<keyword evidence="11" id="KW-1185">Reference proteome</keyword>
<keyword evidence="6" id="KW-0805">Transcription regulation</keyword>
<organism evidence="10 11">
    <name type="scientific">Synaphobranchus kaupii</name>
    <name type="common">Kaup's arrowtooth eel</name>
    <dbReference type="NCBI Taxonomy" id="118154"/>
    <lineage>
        <taxon>Eukaryota</taxon>
        <taxon>Metazoa</taxon>
        <taxon>Chordata</taxon>
        <taxon>Craniata</taxon>
        <taxon>Vertebrata</taxon>
        <taxon>Euteleostomi</taxon>
        <taxon>Actinopterygii</taxon>
        <taxon>Neopterygii</taxon>
        <taxon>Teleostei</taxon>
        <taxon>Anguilliformes</taxon>
        <taxon>Synaphobranchidae</taxon>
        <taxon>Synaphobranchus</taxon>
    </lineage>
</organism>
<evidence type="ECO:0000256" key="6">
    <source>
        <dbReference type="ARBA" id="ARBA00023015"/>
    </source>
</evidence>
<accession>A0A9Q1FD20</accession>
<dbReference type="Proteomes" id="UP001152622">
    <property type="component" value="Chromosome 6"/>
</dbReference>
<dbReference type="AlphaFoldDB" id="A0A9Q1FD20"/>
<keyword evidence="2" id="KW-0479">Metal-binding</keyword>
<evidence type="ECO:0000256" key="7">
    <source>
        <dbReference type="ARBA" id="ARBA00023163"/>
    </source>
</evidence>
<evidence type="ECO:0000256" key="1">
    <source>
        <dbReference type="ARBA" id="ARBA00004123"/>
    </source>
</evidence>
<sequence length="143" mass="16181">MKVPILIVPKQKVPSTAMECPQFTESEAPPISSQVGRVDESHTVKQRLALRLTEKKGHDSEQSQNLLSPHSKGSTDSGYFSRSESADQQISPPNTNAKSYEEIMFGRTWYYRPYRDTYKEQLNANILSNKSQCPSRPKSVSLF</sequence>
<dbReference type="InterPro" id="IPR051969">
    <property type="entry name" value="Zinc-finger_DNA-bd_regulators"/>
</dbReference>
<reference evidence="10" key="1">
    <citation type="journal article" date="2023" name="Science">
        <title>Genome structures resolve the early diversification of teleost fishes.</title>
        <authorList>
            <person name="Parey E."/>
            <person name="Louis A."/>
            <person name="Montfort J."/>
            <person name="Bouchez O."/>
            <person name="Roques C."/>
            <person name="Iampietro C."/>
            <person name="Lluch J."/>
            <person name="Castinel A."/>
            <person name="Donnadieu C."/>
            <person name="Desvignes T."/>
            <person name="Floi Bucao C."/>
            <person name="Jouanno E."/>
            <person name="Wen M."/>
            <person name="Mejri S."/>
            <person name="Dirks R."/>
            <person name="Jansen H."/>
            <person name="Henkel C."/>
            <person name="Chen W.J."/>
            <person name="Zahm M."/>
            <person name="Cabau C."/>
            <person name="Klopp C."/>
            <person name="Thompson A.W."/>
            <person name="Robinson-Rechavi M."/>
            <person name="Braasch I."/>
            <person name="Lecointre G."/>
            <person name="Bobe J."/>
            <person name="Postlethwait J.H."/>
            <person name="Berthelot C."/>
            <person name="Roest Crollius H."/>
            <person name="Guiguen Y."/>
        </authorList>
    </citation>
    <scope>NUCLEOTIDE SEQUENCE</scope>
    <source>
        <strain evidence="10">WJC10195</strain>
    </source>
</reference>
<dbReference type="PANTHER" id="PTHR45944">
    <property type="entry name" value="SCHNURRI, ISOFORM F"/>
    <property type="match status" value="1"/>
</dbReference>
<dbReference type="GO" id="GO:0008270">
    <property type="term" value="F:zinc ion binding"/>
    <property type="evidence" value="ECO:0007669"/>
    <property type="project" value="UniProtKB-KW"/>
</dbReference>
<dbReference type="EMBL" id="JAINUF010000006">
    <property type="protein sequence ID" value="KAJ8355835.1"/>
    <property type="molecule type" value="Genomic_DNA"/>
</dbReference>
<evidence type="ECO:0000256" key="4">
    <source>
        <dbReference type="ARBA" id="ARBA00022771"/>
    </source>
</evidence>
<evidence type="ECO:0000256" key="5">
    <source>
        <dbReference type="ARBA" id="ARBA00022833"/>
    </source>
</evidence>
<evidence type="ECO:0000256" key="2">
    <source>
        <dbReference type="ARBA" id="ARBA00022723"/>
    </source>
</evidence>
<protein>
    <submittedName>
        <fullName evidence="10">Uncharacterized protein</fullName>
    </submittedName>
</protein>
<dbReference type="GO" id="GO:0000978">
    <property type="term" value="F:RNA polymerase II cis-regulatory region sequence-specific DNA binding"/>
    <property type="evidence" value="ECO:0007669"/>
    <property type="project" value="TreeGrafter"/>
</dbReference>
<gene>
    <name evidence="10" type="ORF">SKAU_G00186290</name>
</gene>
<comment type="subcellular location">
    <subcellularLocation>
        <location evidence="1">Nucleus</location>
    </subcellularLocation>
</comment>
<evidence type="ECO:0000313" key="10">
    <source>
        <dbReference type="EMBL" id="KAJ8355835.1"/>
    </source>
</evidence>
<comment type="caution">
    <text evidence="10">The sequence shown here is derived from an EMBL/GenBank/DDBJ whole genome shotgun (WGS) entry which is preliminary data.</text>
</comment>
<keyword evidence="8" id="KW-0539">Nucleus</keyword>
<evidence type="ECO:0000256" key="9">
    <source>
        <dbReference type="SAM" id="MobiDB-lite"/>
    </source>
</evidence>
<evidence type="ECO:0000256" key="8">
    <source>
        <dbReference type="ARBA" id="ARBA00023242"/>
    </source>
</evidence>
<dbReference type="GO" id="GO:0005634">
    <property type="term" value="C:nucleus"/>
    <property type="evidence" value="ECO:0007669"/>
    <property type="project" value="UniProtKB-SubCell"/>
</dbReference>
<keyword evidence="7" id="KW-0804">Transcription</keyword>
<keyword evidence="5" id="KW-0862">Zinc</keyword>
<evidence type="ECO:0000256" key="3">
    <source>
        <dbReference type="ARBA" id="ARBA00022737"/>
    </source>
</evidence>
<feature type="compositionally biased region" description="Basic and acidic residues" evidence="9">
    <location>
        <begin position="52"/>
        <end position="61"/>
    </location>
</feature>
<evidence type="ECO:0000313" key="11">
    <source>
        <dbReference type="Proteomes" id="UP001152622"/>
    </source>
</evidence>
<dbReference type="GO" id="GO:0000981">
    <property type="term" value="F:DNA-binding transcription factor activity, RNA polymerase II-specific"/>
    <property type="evidence" value="ECO:0007669"/>
    <property type="project" value="TreeGrafter"/>
</dbReference>
<dbReference type="PANTHER" id="PTHR45944:SF1">
    <property type="entry name" value="TRANSCRIPTION FACTOR HIVEP2"/>
    <property type="match status" value="1"/>
</dbReference>
<proteinExistence type="predicted"/>
<name>A0A9Q1FD20_SYNKA</name>
<keyword evidence="4" id="KW-0863">Zinc-finger</keyword>
<feature type="compositionally biased region" description="Polar residues" evidence="9">
    <location>
        <begin position="62"/>
        <end position="98"/>
    </location>
</feature>